<feature type="transmembrane region" description="Helical" evidence="1">
    <location>
        <begin position="188"/>
        <end position="210"/>
    </location>
</feature>
<proteinExistence type="predicted"/>
<dbReference type="EMBL" id="JAYKXP010000011">
    <property type="protein sequence ID" value="KAK7052925.1"/>
    <property type="molecule type" value="Genomic_DNA"/>
</dbReference>
<name>A0AAW0DPK0_9AGAR</name>
<dbReference type="Pfam" id="PF20152">
    <property type="entry name" value="DUF6534"/>
    <property type="match status" value="1"/>
</dbReference>
<feature type="transmembrane region" description="Helical" evidence="1">
    <location>
        <begin position="144"/>
        <end position="168"/>
    </location>
</feature>
<comment type="caution">
    <text evidence="3">The sequence shown here is derived from an EMBL/GenBank/DDBJ whole genome shotgun (WGS) entry which is preliminary data.</text>
</comment>
<feature type="transmembrane region" description="Helical" evidence="1">
    <location>
        <begin position="78"/>
        <end position="97"/>
    </location>
</feature>
<keyword evidence="1" id="KW-1133">Transmembrane helix</keyword>
<dbReference type="PANTHER" id="PTHR40465">
    <property type="entry name" value="CHROMOSOME 1, WHOLE GENOME SHOTGUN SEQUENCE"/>
    <property type="match status" value="1"/>
</dbReference>
<organism evidence="3 4">
    <name type="scientific">Paramarasmius palmivorus</name>
    <dbReference type="NCBI Taxonomy" id="297713"/>
    <lineage>
        <taxon>Eukaryota</taxon>
        <taxon>Fungi</taxon>
        <taxon>Dikarya</taxon>
        <taxon>Basidiomycota</taxon>
        <taxon>Agaricomycotina</taxon>
        <taxon>Agaricomycetes</taxon>
        <taxon>Agaricomycetidae</taxon>
        <taxon>Agaricales</taxon>
        <taxon>Marasmiineae</taxon>
        <taxon>Marasmiaceae</taxon>
        <taxon>Paramarasmius</taxon>
    </lineage>
</organism>
<feature type="transmembrane region" description="Helical" evidence="1">
    <location>
        <begin position="6"/>
        <end position="25"/>
    </location>
</feature>
<dbReference type="PANTHER" id="PTHR40465:SF1">
    <property type="entry name" value="DUF6534 DOMAIN-CONTAINING PROTEIN"/>
    <property type="match status" value="1"/>
</dbReference>
<gene>
    <name evidence="3" type="ORF">VNI00_004245</name>
</gene>
<dbReference type="InterPro" id="IPR045339">
    <property type="entry name" value="DUF6534"/>
</dbReference>
<keyword evidence="4" id="KW-1185">Reference proteome</keyword>
<feature type="transmembrane region" description="Helical" evidence="1">
    <location>
        <begin position="216"/>
        <end position="235"/>
    </location>
</feature>
<keyword evidence="1" id="KW-0472">Membrane</keyword>
<sequence length="313" mass="34956">MTQLLGYMLNWGLYGVLSTQVYTYWIAFPDDGLLTQALVYGIYLLESAQTFSLTYDAFQHFAFSTFDSTSVYSSKNEWWNTLILDGVVALVFQVFFANRIRHLLSGKKVMPGIIVLLSIAQLVGAITQAVIIKGVVFTVNSSSTFAYIWLACATTGDILIAVTMIYAFSKYDTSFRETKCLVNRLRLLALETGGLIAITSLTSPILFYFFPERNYFLTPILVVSKLYSNSLLAILNARVRIYGERGSRDVRVNKGQGWKTSISITTNDPTFPRSSYQPKVNVPPGVQPSSPEVLASYRILTVNHPEGVKRKAP</sequence>
<accession>A0AAW0DPK0</accession>
<evidence type="ECO:0000313" key="3">
    <source>
        <dbReference type="EMBL" id="KAK7052925.1"/>
    </source>
</evidence>
<evidence type="ECO:0000313" key="4">
    <source>
        <dbReference type="Proteomes" id="UP001383192"/>
    </source>
</evidence>
<dbReference type="Proteomes" id="UP001383192">
    <property type="component" value="Unassembled WGS sequence"/>
</dbReference>
<evidence type="ECO:0000259" key="2">
    <source>
        <dbReference type="Pfam" id="PF20152"/>
    </source>
</evidence>
<feature type="domain" description="DUF6534" evidence="2">
    <location>
        <begin position="154"/>
        <end position="239"/>
    </location>
</feature>
<feature type="transmembrane region" description="Helical" evidence="1">
    <location>
        <begin position="109"/>
        <end position="132"/>
    </location>
</feature>
<dbReference type="AlphaFoldDB" id="A0AAW0DPK0"/>
<protein>
    <recommendedName>
        <fullName evidence="2">DUF6534 domain-containing protein</fullName>
    </recommendedName>
</protein>
<reference evidence="3 4" key="1">
    <citation type="submission" date="2024-01" db="EMBL/GenBank/DDBJ databases">
        <title>A draft genome for a cacao thread blight-causing isolate of Paramarasmius palmivorus.</title>
        <authorList>
            <person name="Baruah I.K."/>
            <person name="Bukari Y."/>
            <person name="Amoako-Attah I."/>
            <person name="Meinhardt L.W."/>
            <person name="Bailey B.A."/>
            <person name="Cohen S.P."/>
        </authorList>
    </citation>
    <scope>NUCLEOTIDE SEQUENCE [LARGE SCALE GENOMIC DNA]</scope>
    <source>
        <strain evidence="3 4">GH-12</strain>
    </source>
</reference>
<keyword evidence="1" id="KW-0812">Transmembrane</keyword>
<evidence type="ECO:0000256" key="1">
    <source>
        <dbReference type="SAM" id="Phobius"/>
    </source>
</evidence>